<evidence type="ECO:0000259" key="9">
    <source>
        <dbReference type="PROSITE" id="PS50042"/>
    </source>
</evidence>
<gene>
    <name evidence="10" type="ORF">NE237_011591</name>
</gene>
<accession>A0A9Q0GVY6</accession>
<dbReference type="CDD" id="cd00038">
    <property type="entry name" value="CAP_ED"/>
    <property type="match status" value="1"/>
</dbReference>
<dbReference type="InterPro" id="IPR029069">
    <property type="entry name" value="HotDog_dom_sf"/>
</dbReference>
<evidence type="ECO:0000256" key="2">
    <source>
        <dbReference type="ARBA" id="ARBA00004872"/>
    </source>
</evidence>
<name>A0A9Q0GVY6_9MAGN</name>
<reference evidence="10" key="1">
    <citation type="journal article" date="2023" name="Plant J.">
        <title>The genome of the king protea, Protea cynaroides.</title>
        <authorList>
            <person name="Chang J."/>
            <person name="Duong T.A."/>
            <person name="Schoeman C."/>
            <person name="Ma X."/>
            <person name="Roodt D."/>
            <person name="Barker N."/>
            <person name="Li Z."/>
            <person name="Van de Peer Y."/>
            <person name="Mizrachi E."/>
        </authorList>
    </citation>
    <scope>NUCLEOTIDE SEQUENCE</scope>
    <source>
        <tissue evidence="10">Young leaves</tissue>
    </source>
</reference>
<dbReference type="FunFam" id="2.60.120.10:FF:000109">
    <property type="entry name" value="Acyl-CoA thioesterase II"/>
    <property type="match status" value="1"/>
</dbReference>
<dbReference type="CDD" id="cd03444">
    <property type="entry name" value="Thioesterase_II_repeat1"/>
    <property type="match status" value="1"/>
</dbReference>
<comment type="caution">
    <text evidence="10">The sequence shown here is derived from an EMBL/GenBank/DDBJ whole genome shotgun (WGS) entry which is preliminary data.</text>
</comment>
<evidence type="ECO:0000256" key="1">
    <source>
        <dbReference type="ARBA" id="ARBA00004253"/>
    </source>
</evidence>
<dbReference type="InterPro" id="IPR003703">
    <property type="entry name" value="Acyl_CoA_thio"/>
</dbReference>
<comment type="subunit">
    <text evidence="4">Homotetramer.</text>
</comment>
<dbReference type="SMART" id="SM00100">
    <property type="entry name" value="cNMP"/>
    <property type="match status" value="1"/>
</dbReference>
<dbReference type="FunFam" id="2.40.160.210:FF:000003">
    <property type="entry name" value="Acyl-CoA thioesterase II"/>
    <property type="match status" value="1"/>
</dbReference>
<dbReference type="Gene3D" id="2.60.120.10">
    <property type="entry name" value="Jelly Rolls"/>
    <property type="match status" value="1"/>
</dbReference>
<dbReference type="SUPFAM" id="SSF51206">
    <property type="entry name" value="cAMP-binding domain-like"/>
    <property type="match status" value="1"/>
</dbReference>
<feature type="domain" description="Cyclic nucleotide-binding" evidence="9">
    <location>
        <begin position="15"/>
        <end position="89"/>
    </location>
</feature>
<dbReference type="AlphaFoldDB" id="A0A9Q0GVY6"/>
<dbReference type="InterPro" id="IPR049449">
    <property type="entry name" value="TesB_ACOT8-like_N"/>
</dbReference>
<evidence type="ECO:0000256" key="6">
    <source>
        <dbReference type="ARBA" id="ARBA00023098"/>
    </source>
</evidence>
<organism evidence="10 11">
    <name type="scientific">Protea cynaroides</name>
    <dbReference type="NCBI Taxonomy" id="273540"/>
    <lineage>
        <taxon>Eukaryota</taxon>
        <taxon>Viridiplantae</taxon>
        <taxon>Streptophyta</taxon>
        <taxon>Embryophyta</taxon>
        <taxon>Tracheophyta</taxon>
        <taxon>Spermatophyta</taxon>
        <taxon>Magnoliopsida</taxon>
        <taxon>Proteales</taxon>
        <taxon>Proteaceae</taxon>
        <taxon>Protea</taxon>
    </lineage>
</organism>
<keyword evidence="11" id="KW-1185">Reference proteome</keyword>
<protein>
    <recommendedName>
        <fullName evidence="8">acyl-CoA hydrolase</fullName>
        <ecNumber evidence="8">3.1.2.20</ecNumber>
    </recommendedName>
</protein>
<dbReference type="GO" id="GO:0006637">
    <property type="term" value="P:acyl-CoA metabolic process"/>
    <property type="evidence" value="ECO:0007669"/>
    <property type="project" value="InterPro"/>
</dbReference>
<evidence type="ECO:0000313" key="11">
    <source>
        <dbReference type="Proteomes" id="UP001141806"/>
    </source>
</evidence>
<dbReference type="PROSITE" id="PS50042">
    <property type="entry name" value="CNMP_BINDING_3"/>
    <property type="match status" value="1"/>
</dbReference>
<dbReference type="GO" id="GO:0047617">
    <property type="term" value="F:fatty acyl-CoA hydrolase activity"/>
    <property type="evidence" value="ECO:0007669"/>
    <property type="project" value="UniProtKB-EC"/>
</dbReference>
<proteinExistence type="inferred from homology"/>
<evidence type="ECO:0000256" key="7">
    <source>
        <dbReference type="ARBA" id="ARBA00035880"/>
    </source>
</evidence>
<evidence type="ECO:0000256" key="5">
    <source>
        <dbReference type="ARBA" id="ARBA00022801"/>
    </source>
</evidence>
<dbReference type="EC" id="3.1.2.20" evidence="8"/>
<dbReference type="SUPFAM" id="SSF54637">
    <property type="entry name" value="Thioesterase/thiol ester dehydrase-isomerase"/>
    <property type="match status" value="2"/>
</dbReference>
<dbReference type="GO" id="GO:0009062">
    <property type="term" value="P:fatty acid catabolic process"/>
    <property type="evidence" value="ECO:0007669"/>
    <property type="project" value="TreeGrafter"/>
</dbReference>
<dbReference type="PROSITE" id="PS00888">
    <property type="entry name" value="CNMP_BINDING_1"/>
    <property type="match status" value="1"/>
</dbReference>
<evidence type="ECO:0000256" key="3">
    <source>
        <dbReference type="ARBA" id="ARBA00006538"/>
    </source>
</evidence>
<dbReference type="GO" id="GO:0005782">
    <property type="term" value="C:peroxisomal matrix"/>
    <property type="evidence" value="ECO:0007669"/>
    <property type="project" value="UniProtKB-SubCell"/>
</dbReference>
<evidence type="ECO:0000313" key="10">
    <source>
        <dbReference type="EMBL" id="KAJ4954808.1"/>
    </source>
</evidence>
<dbReference type="Gene3D" id="2.40.160.210">
    <property type="entry name" value="Acyl-CoA thioesterase, double hotdog domain"/>
    <property type="match status" value="1"/>
</dbReference>
<keyword evidence="6" id="KW-0443">Lipid metabolism</keyword>
<comment type="catalytic activity">
    <reaction evidence="7">
        <text>a fatty acyl-CoA + H2O = a fatty acid + CoA + H(+)</text>
        <dbReference type="Rhea" id="RHEA:16781"/>
        <dbReference type="ChEBI" id="CHEBI:15377"/>
        <dbReference type="ChEBI" id="CHEBI:15378"/>
        <dbReference type="ChEBI" id="CHEBI:28868"/>
        <dbReference type="ChEBI" id="CHEBI:57287"/>
        <dbReference type="ChEBI" id="CHEBI:77636"/>
        <dbReference type="EC" id="3.1.2.20"/>
    </reaction>
</comment>
<comment type="pathway">
    <text evidence="2">Lipid metabolism; fatty acid metabolism.</text>
</comment>
<dbReference type="Pfam" id="PF02551">
    <property type="entry name" value="Acyl_CoA_thio"/>
    <property type="match status" value="1"/>
</dbReference>
<keyword evidence="5" id="KW-0378">Hydrolase</keyword>
<dbReference type="InterPro" id="IPR025652">
    <property type="entry name" value="TesB_C"/>
</dbReference>
<comment type="similarity">
    <text evidence="3">Belongs to the C/M/P thioester hydrolase family.</text>
</comment>
<comment type="subcellular location">
    <subcellularLocation>
        <location evidence="1">Peroxisome matrix</location>
    </subcellularLocation>
</comment>
<dbReference type="InterPro" id="IPR018490">
    <property type="entry name" value="cNMP-bd_dom_sf"/>
</dbReference>
<dbReference type="InterPro" id="IPR014710">
    <property type="entry name" value="RmlC-like_jellyroll"/>
</dbReference>
<dbReference type="NCBIfam" id="TIGR00189">
    <property type="entry name" value="tesB"/>
    <property type="match status" value="1"/>
</dbReference>
<dbReference type="InterPro" id="IPR000595">
    <property type="entry name" value="cNMP-bd_dom"/>
</dbReference>
<dbReference type="Proteomes" id="UP001141806">
    <property type="component" value="Unassembled WGS sequence"/>
</dbReference>
<sequence>MDTEAVIQFLSRVPLIQRLPSSSTRKIAEVVEVKHYERDEYVVREGESGDGIYFIWEGEAEVHASVQAEEDNRPEFQLKKYDYFGHGAVSHVHLADIIALSKLTCLVLHLEHSALLQPKSIWNADEDEKQGTHSLVEHVLHLEPIEVDIFRGFNLPDAVKFAQVFGGQMIGQALAAASKTVDCLKLVHSLHSYFLLVGDLEMPIIYQVHRLRDGYSFATRRVDAMQRGKIIFTILASFHKEEQGFENQEVAMPSVPAPEMLLSMEQLQERRLTDPSLPRSYRNKLATKTSVPWPVEIRFCEPASYYTNQTKYTPSTQFWFKIRGELSDDPALHRCAVAYISDLVLLSISLNPHRKIGLKLLSLSLDHSMWFHRPFNANEWLLYVIDSPSSSNSRGFCLGRMFNRKGELVVSLSQEGLIRKAKPKANLVPTAKL</sequence>
<dbReference type="OrthoDB" id="68328at2759"/>
<dbReference type="Pfam" id="PF00027">
    <property type="entry name" value="cNMP_binding"/>
    <property type="match status" value="1"/>
</dbReference>
<dbReference type="EMBL" id="JAMYWD010000011">
    <property type="protein sequence ID" value="KAJ4954808.1"/>
    <property type="molecule type" value="Genomic_DNA"/>
</dbReference>
<evidence type="ECO:0000256" key="8">
    <source>
        <dbReference type="ARBA" id="ARBA00038894"/>
    </source>
</evidence>
<dbReference type="InterPro" id="IPR018488">
    <property type="entry name" value="cNMP-bd_CS"/>
</dbReference>
<dbReference type="InterPro" id="IPR042171">
    <property type="entry name" value="Acyl-CoA_hotdog"/>
</dbReference>
<dbReference type="PANTHER" id="PTHR11066">
    <property type="entry name" value="ACYL-COA THIOESTERASE"/>
    <property type="match status" value="1"/>
</dbReference>
<dbReference type="CDD" id="cd03445">
    <property type="entry name" value="Thioesterase_II_repeat2"/>
    <property type="match status" value="1"/>
</dbReference>
<dbReference type="Pfam" id="PF13622">
    <property type="entry name" value="4HBT_3"/>
    <property type="match status" value="1"/>
</dbReference>
<evidence type="ECO:0000256" key="4">
    <source>
        <dbReference type="ARBA" id="ARBA00011881"/>
    </source>
</evidence>
<dbReference type="PANTHER" id="PTHR11066:SF34">
    <property type="entry name" value="ACYL-COENZYME A THIOESTERASE 8"/>
    <property type="match status" value="1"/>
</dbReference>